<evidence type="ECO:0000256" key="1">
    <source>
        <dbReference type="SAM" id="MobiDB-lite"/>
    </source>
</evidence>
<reference evidence="2 3" key="1">
    <citation type="submission" date="2017-11" db="EMBL/GenBank/DDBJ databases">
        <title>De novo assembly and phasing of dikaryotic genomes from two isolates of Puccinia coronata f. sp. avenae, the causal agent of oat crown rust.</title>
        <authorList>
            <person name="Miller M.E."/>
            <person name="Zhang Y."/>
            <person name="Omidvar V."/>
            <person name="Sperschneider J."/>
            <person name="Schwessinger B."/>
            <person name="Raley C."/>
            <person name="Palmer J.M."/>
            <person name="Garnica D."/>
            <person name="Upadhyaya N."/>
            <person name="Rathjen J."/>
            <person name="Taylor J.M."/>
            <person name="Park R.F."/>
            <person name="Dodds P.N."/>
            <person name="Hirsch C.D."/>
            <person name="Kianian S.F."/>
            <person name="Figueroa M."/>
        </authorList>
    </citation>
    <scope>NUCLEOTIDE SEQUENCE [LARGE SCALE GENOMIC DNA]</scope>
    <source>
        <strain evidence="2">12SD80</strain>
    </source>
</reference>
<evidence type="ECO:0000313" key="2">
    <source>
        <dbReference type="EMBL" id="PLW28404.1"/>
    </source>
</evidence>
<dbReference type="Proteomes" id="UP000235392">
    <property type="component" value="Unassembled WGS sequence"/>
</dbReference>
<feature type="compositionally biased region" description="Basic and acidic residues" evidence="1">
    <location>
        <begin position="69"/>
        <end position="78"/>
    </location>
</feature>
<evidence type="ECO:0000313" key="3">
    <source>
        <dbReference type="Proteomes" id="UP000235392"/>
    </source>
</evidence>
<protein>
    <submittedName>
        <fullName evidence="2">Uncharacterized protein</fullName>
    </submittedName>
</protein>
<comment type="caution">
    <text evidence="2">The sequence shown here is derived from an EMBL/GenBank/DDBJ whole genome shotgun (WGS) entry which is preliminary data.</text>
</comment>
<organism evidence="2 3">
    <name type="scientific">Puccinia coronata f. sp. avenae</name>
    <dbReference type="NCBI Taxonomy" id="200324"/>
    <lineage>
        <taxon>Eukaryota</taxon>
        <taxon>Fungi</taxon>
        <taxon>Dikarya</taxon>
        <taxon>Basidiomycota</taxon>
        <taxon>Pucciniomycotina</taxon>
        <taxon>Pucciniomycetes</taxon>
        <taxon>Pucciniales</taxon>
        <taxon>Pucciniaceae</taxon>
        <taxon>Puccinia</taxon>
    </lineage>
</organism>
<feature type="region of interest" description="Disordered" evidence="1">
    <location>
        <begin position="59"/>
        <end position="78"/>
    </location>
</feature>
<gene>
    <name evidence="2" type="ORF">PCASD_19582</name>
</gene>
<accession>A0A2N5TSD3</accession>
<name>A0A2N5TSD3_9BASI</name>
<proteinExistence type="predicted"/>
<dbReference type="AlphaFoldDB" id="A0A2N5TSD3"/>
<feature type="compositionally biased region" description="Polar residues" evidence="1">
    <location>
        <begin position="59"/>
        <end position="68"/>
    </location>
</feature>
<sequence>MRELHKKIDALNGGAATKPDIDLSDNTCNKMVFAMQKVMESRLEEFSNSIVRKVQDLQKTQDATTASQHESELEQKIDDSSEGHCLDFLNLNEKIDQLINHHKLDTAKLREEIKRSTFTGTSHHSNKPTNDAHFHASKTNYMASESVNIKLQKQLVNAITKSDWPELSG</sequence>
<dbReference type="EMBL" id="PGCI01000366">
    <property type="protein sequence ID" value="PLW28404.1"/>
    <property type="molecule type" value="Genomic_DNA"/>
</dbReference>